<protein>
    <submittedName>
        <fullName evidence="4">WD40 repeat domain-containing protein</fullName>
    </submittedName>
</protein>
<organism evidence="4 5">
    <name type="scientific">Streptomyces flavalbus</name>
    <dbReference type="NCBI Taxonomy" id="2665155"/>
    <lineage>
        <taxon>Bacteria</taxon>
        <taxon>Bacillati</taxon>
        <taxon>Actinomycetota</taxon>
        <taxon>Actinomycetes</taxon>
        <taxon>Kitasatosporales</taxon>
        <taxon>Streptomycetaceae</taxon>
        <taxon>Streptomyces</taxon>
    </lineage>
</organism>
<dbReference type="EMBL" id="JBHTEB010000001">
    <property type="protein sequence ID" value="MFD0319332.1"/>
    <property type="molecule type" value="Genomic_DNA"/>
</dbReference>
<dbReference type="Pfam" id="PF00400">
    <property type="entry name" value="WD40"/>
    <property type="match status" value="4"/>
</dbReference>
<keyword evidence="2" id="KW-0677">Repeat</keyword>
<dbReference type="PROSITE" id="PS50082">
    <property type="entry name" value="WD_REPEATS_2"/>
    <property type="match status" value="3"/>
</dbReference>
<dbReference type="RefSeq" id="WP_381617798.1">
    <property type="nucleotide sequence ID" value="NZ_JBHTEB010000001.1"/>
</dbReference>
<keyword evidence="5" id="KW-1185">Reference proteome</keyword>
<dbReference type="PANTHER" id="PTHR22847">
    <property type="entry name" value="WD40 REPEAT PROTEIN"/>
    <property type="match status" value="1"/>
</dbReference>
<dbReference type="InterPro" id="IPR019775">
    <property type="entry name" value="WD40_repeat_CS"/>
</dbReference>
<dbReference type="PANTHER" id="PTHR22847:SF637">
    <property type="entry name" value="WD REPEAT DOMAIN 5B"/>
    <property type="match status" value="1"/>
</dbReference>
<dbReference type="InterPro" id="IPR036322">
    <property type="entry name" value="WD40_repeat_dom_sf"/>
</dbReference>
<dbReference type="Gene3D" id="2.130.10.10">
    <property type="entry name" value="YVTN repeat-like/Quinoprotein amine dehydrogenase"/>
    <property type="match status" value="3"/>
</dbReference>
<dbReference type="InterPro" id="IPR020472">
    <property type="entry name" value="WD40_PAC1"/>
</dbReference>
<name>A0ABW2WLC8_9ACTN</name>
<evidence type="ECO:0000256" key="1">
    <source>
        <dbReference type="ARBA" id="ARBA00022574"/>
    </source>
</evidence>
<gene>
    <name evidence="4" type="ORF">ACFQZ6_34985</name>
</gene>
<dbReference type="SUPFAM" id="SSF50998">
    <property type="entry name" value="Quinoprotein alcohol dehydrogenase-like"/>
    <property type="match status" value="1"/>
</dbReference>
<dbReference type="InterPro" id="IPR011047">
    <property type="entry name" value="Quinoprotein_ADH-like_sf"/>
</dbReference>
<evidence type="ECO:0000313" key="4">
    <source>
        <dbReference type="EMBL" id="MFD0319332.1"/>
    </source>
</evidence>
<dbReference type="SUPFAM" id="SSF50978">
    <property type="entry name" value="WD40 repeat-like"/>
    <property type="match status" value="1"/>
</dbReference>
<dbReference type="PROSITE" id="PS50294">
    <property type="entry name" value="WD_REPEATS_REGION"/>
    <property type="match status" value="3"/>
</dbReference>
<evidence type="ECO:0000256" key="3">
    <source>
        <dbReference type="PROSITE-ProRule" id="PRU00221"/>
    </source>
</evidence>
<feature type="repeat" description="WD" evidence="3">
    <location>
        <begin position="53"/>
        <end position="87"/>
    </location>
</feature>
<dbReference type="InterPro" id="IPR001680">
    <property type="entry name" value="WD40_rpt"/>
</dbReference>
<comment type="caution">
    <text evidence="4">The sequence shown here is derived from an EMBL/GenBank/DDBJ whole genome shotgun (WGS) entry which is preliminary data.</text>
</comment>
<evidence type="ECO:0000256" key="2">
    <source>
        <dbReference type="ARBA" id="ARBA00022737"/>
    </source>
</evidence>
<dbReference type="InterPro" id="IPR015943">
    <property type="entry name" value="WD40/YVTN_repeat-like_dom_sf"/>
</dbReference>
<accession>A0ABW2WLC8</accession>
<dbReference type="PROSITE" id="PS00678">
    <property type="entry name" value="WD_REPEATS_1"/>
    <property type="match status" value="2"/>
</dbReference>
<sequence>MRSISLPVRTAGHAAPVTHVAWHRTRPWLATASYDGTAAVWEVTATAARPTRRLRHRRLVNCTAWNPVQQDVLATASADKTVAVWDLADDGAAPRRVLARHTDDVNSVAWLPDGERLVCVSQDGSATLWDTADGTLLGTLVSHTAHCMAVDVNVDGLVVTAGEDGLVCVVAPDGTGAATGARRRYATSVEGCAWSRSGRLVAVARDDGFVDVLDQDLTVVLSARVCHAATRSVAWSDDDSMLLVGAYDGQVHFLRARDGARVTRYEDARVWPRSVAAGARAVAVGSFGGSPVLLDAVHGGRIGAAEVTTHGVNALTVLGDRLALGCDSGLLLEVDLASATRGAPRARTTRVGQGPVLSLAADGGDLYAGTYAGEVMVRRADQRGVLAVNSPVTSLVAHDGGAVAGTYGGDLLGIDARGPAVQRRRHAHQGSVKSLAALDATAFVSAATDHRVAIGGFGRRAELWRHGNLVNAVATLDGELVATASRDHTVRVGRVDHDAGAWRVRREWTLLGADESVKAVGLLGHADAPTVLAGSYDFTLRAWRLGPRGNGLTDGEIVAEFDQAVSCVCRIDRTTAAVAGWDGQLLLVRAGGDRIRVIARLDVESLADAAVAA</sequence>
<feature type="repeat" description="WD" evidence="3">
    <location>
        <begin position="10"/>
        <end position="51"/>
    </location>
</feature>
<proteinExistence type="predicted"/>
<dbReference type="SMART" id="SM00320">
    <property type="entry name" value="WD40"/>
    <property type="match status" value="9"/>
</dbReference>
<dbReference type="PRINTS" id="PR00320">
    <property type="entry name" value="GPROTEINBRPT"/>
</dbReference>
<dbReference type="Proteomes" id="UP001597023">
    <property type="component" value="Unassembled WGS sequence"/>
</dbReference>
<keyword evidence="1 3" id="KW-0853">WD repeat</keyword>
<reference evidence="5" key="1">
    <citation type="journal article" date="2019" name="Int. J. Syst. Evol. Microbiol.">
        <title>The Global Catalogue of Microorganisms (GCM) 10K type strain sequencing project: providing services to taxonomists for standard genome sequencing and annotation.</title>
        <authorList>
            <consortium name="The Broad Institute Genomics Platform"/>
            <consortium name="The Broad Institute Genome Sequencing Center for Infectious Disease"/>
            <person name="Wu L."/>
            <person name="Ma J."/>
        </authorList>
    </citation>
    <scope>NUCLEOTIDE SEQUENCE [LARGE SCALE GENOMIC DNA]</scope>
    <source>
        <strain evidence="5">CGMCC 4.7400</strain>
    </source>
</reference>
<evidence type="ECO:0000313" key="5">
    <source>
        <dbReference type="Proteomes" id="UP001597023"/>
    </source>
</evidence>
<feature type="repeat" description="WD" evidence="3">
    <location>
        <begin position="98"/>
        <end position="139"/>
    </location>
</feature>